<accession>A0ACC1M190</accession>
<organism evidence="1 2">
    <name type="scientific">Coemansia aciculifera</name>
    <dbReference type="NCBI Taxonomy" id="417176"/>
    <lineage>
        <taxon>Eukaryota</taxon>
        <taxon>Fungi</taxon>
        <taxon>Fungi incertae sedis</taxon>
        <taxon>Zoopagomycota</taxon>
        <taxon>Kickxellomycotina</taxon>
        <taxon>Kickxellomycetes</taxon>
        <taxon>Kickxellales</taxon>
        <taxon>Kickxellaceae</taxon>
        <taxon>Coemansia</taxon>
    </lineage>
</organism>
<dbReference type="Proteomes" id="UP001139981">
    <property type="component" value="Unassembled WGS sequence"/>
</dbReference>
<reference evidence="1" key="1">
    <citation type="submission" date="2022-07" db="EMBL/GenBank/DDBJ databases">
        <title>Phylogenomic reconstructions and comparative analyses of Kickxellomycotina fungi.</title>
        <authorList>
            <person name="Reynolds N.K."/>
            <person name="Stajich J.E."/>
            <person name="Barry K."/>
            <person name="Grigoriev I.V."/>
            <person name="Crous P."/>
            <person name="Smith M.E."/>
        </authorList>
    </citation>
    <scope>NUCLEOTIDE SEQUENCE</scope>
    <source>
        <strain evidence="1">CBS 190363</strain>
    </source>
</reference>
<feature type="non-terminal residue" evidence="1">
    <location>
        <position position="326"/>
    </location>
</feature>
<proteinExistence type="predicted"/>
<dbReference type="EMBL" id="JANBVB010000923">
    <property type="protein sequence ID" value="KAJ2891675.1"/>
    <property type="molecule type" value="Genomic_DNA"/>
</dbReference>
<comment type="caution">
    <text evidence="1">The sequence shown here is derived from an EMBL/GenBank/DDBJ whole genome shotgun (WGS) entry which is preliminary data.</text>
</comment>
<protein>
    <submittedName>
        <fullName evidence="1">Uncharacterized protein</fullName>
    </submittedName>
</protein>
<gene>
    <name evidence="1" type="ORF">IWW38_003519</name>
</gene>
<keyword evidence="2" id="KW-1185">Reference proteome</keyword>
<evidence type="ECO:0000313" key="2">
    <source>
        <dbReference type="Proteomes" id="UP001139981"/>
    </source>
</evidence>
<evidence type="ECO:0000313" key="1">
    <source>
        <dbReference type="EMBL" id="KAJ2891675.1"/>
    </source>
</evidence>
<sequence>MTDLDLDSKAILNGLVYLDQHKQLPPGGQPAAASGLVQRASSNAPGSAAGAPAASAAGSVAAFPGQAATASGGMSPKTAARHFSSAGPHAIASLKVETSAVLKELARFRACDDQTMSCFYCREWAQWVYRKQISPQAAAAAAQAAGGSGASTGGGGANNAGRNKKKSKAAGAAAAAAASTVAAQQAQSSLVTEDAAERKRAVRQRYSTVAELCESLRGMVADERRVLATDDSDAAATNSTTSRPASPGGAVSSISDERSEALGSSTLINDITERVTQWYEGHQFPLADVYDDLTFDFPADAFPYDDHQDPLDPALLLPALQVTKAY</sequence>
<name>A0ACC1M190_9FUNG</name>